<evidence type="ECO:0000313" key="4">
    <source>
        <dbReference type="Proteomes" id="UP000321555"/>
    </source>
</evidence>
<dbReference type="Pfam" id="PF07238">
    <property type="entry name" value="PilZ"/>
    <property type="match status" value="1"/>
</dbReference>
<dbReference type="Pfam" id="PF12945">
    <property type="entry name" value="PilZNR"/>
    <property type="match status" value="1"/>
</dbReference>
<dbReference type="GO" id="GO:0035438">
    <property type="term" value="F:cyclic-di-GMP binding"/>
    <property type="evidence" value="ECO:0007669"/>
    <property type="project" value="InterPro"/>
</dbReference>
<sequence>MVKIGDVLVLEPRFSDKIEKYKCKIVEKKDNNLYIDYPINMETGRTVFLMDGAQFKASFVSEDGSVFLFECEVLRRIKLNIPMIIISYPGPDELVRIQRREFVRVETAVDVAVHALEKGEFTPFVTVTEDISAGGAAIISDNKRNFSPNMMTDNWFVLPMQNGEVHYLKLKSKIIRILEINESKSIISIQFIDISSIDRQILLRFCFDRQLAYRKKGLEI</sequence>
<dbReference type="STRING" id="1742359.GCA_001439625_02088"/>
<feature type="domain" description="PilZ" evidence="1">
    <location>
        <begin position="98"/>
        <end position="207"/>
    </location>
</feature>
<dbReference type="RefSeq" id="WP_057771534.1">
    <property type="nucleotide sequence ID" value="NZ_CP042593.1"/>
</dbReference>
<dbReference type="InterPro" id="IPR009926">
    <property type="entry name" value="T3SS_YcgR_PilZN"/>
</dbReference>
<dbReference type="AlphaFoldDB" id="A0A5B8Z5S7"/>
<name>A0A5B8Z5S7_CYTDA</name>
<evidence type="ECO:0000259" key="2">
    <source>
        <dbReference type="Pfam" id="PF12945"/>
    </source>
</evidence>
<evidence type="ECO:0000313" key="3">
    <source>
        <dbReference type="EMBL" id="QED48452.1"/>
    </source>
</evidence>
<gene>
    <name evidence="3" type="ORF">FSZ17_15050</name>
</gene>
<organism evidence="3 4">
    <name type="scientific">Cytobacillus dafuensis</name>
    <name type="common">Bacillus dafuensis</name>
    <dbReference type="NCBI Taxonomy" id="1742359"/>
    <lineage>
        <taxon>Bacteria</taxon>
        <taxon>Bacillati</taxon>
        <taxon>Bacillota</taxon>
        <taxon>Bacilli</taxon>
        <taxon>Bacillales</taxon>
        <taxon>Bacillaceae</taxon>
        <taxon>Cytobacillus</taxon>
    </lineage>
</organism>
<reference evidence="4" key="1">
    <citation type="submission" date="2019-08" db="EMBL/GenBank/DDBJ databases">
        <authorList>
            <person name="Zheng X."/>
        </authorList>
    </citation>
    <scope>NUCLEOTIDE SEQUENCE [LARGE SCALE GENOMIC DNA]</scope>
    <source>
        <strain evidence="4">FJAT-25496</strain>
    </source>
</reference>
<proteinExistence type="predicted"/>
<dbReference type="Proteomes" id="UP000321555">
    <property type="component" value="Chromosome"/>
</dbReference>
<dbReference type="Gene3D" id="2.40.10.220">
    <property type="entry name" value="predicted glycosyltransferase like domains"/>
    <property type="match status" value="1"/>
</dbReference>
<dbReference type="InterPro" id="IPR009875">
    <property type="entry name" value="PilZ_domain"/>
</dbReference>
<keyword evidence="4" id="KW-1185">Reference proteome</keyword>
<protein>
    <submittedName>
        <fullName evidence="3">Pilus assembly protein PilZ</fullName>
    </submittedName>
</protein>
<dbReference type="SUPFAM" id="SSF141371">
    <property type="entry name" value="PilZ domain-like"/>
    <property type="match status" value="1"/>
</dbReference>
<dbReference type="KEGG" id="bda:FSZ17_15050"/>
<evidence type="ECO:0000259" key="1">
    <source>
        <dbReference type="Pfam" id="PF07238"/>
    </source>
</evidence>
<dbReference type="EMBL" id="CP042593">
    <property type="protein sequence ID" value="QED48452.1"/>
    <property type="molecule type" value="Genomic_DNA"/>
</dbReference>
<accession>A0A5B8Z5S7</accession>
<feature type="domain" description="Type III secretion system flagellar brake protein YcgR PilZN" evidence="2">
    <location>
        <begin position="3"/>
        <end position="89"/>
    </location>
</feature>
<dbReference type="OrthoDB" id="1951449at2"/>